<evidence type="ECO:0000259" key="1">
    <source>
        <dbReference type="PROSITE" id="PS50011"/>
    </source>
</evidence>
<dbReference type="OrthoDB" id="4062651at2759"/>
<keyword evidence="2" id="KW-0675">Receptor</keyword>
<evidence type="ECO:0000313" key="2">
    <source>
        <dbReference type="EMBL" id="KAB2607118.1"/>
    </source>
</evidence>
<dbReference type="InterPro" id="IPR000719">
    <property type="entry name" value="Prot_kinase_dom"/>
</dbReference>
<dbReference type="PROSITE" id="PS00108">
    <property type="entry name" value="PROTEIN_KINASE_ST"/>
    <property type="match status" value="1"/>
</dbReference>
<keyword evidence="2" id="KW-0808">Transferase</keyword>
<dbReference type="GO" id="GO:0005886">
    <property type="term" value="C:plasma membrane"/>
    <property type="evidence" value="ECO:0007669"/>
    <property type="project" value="TreeGrafter"/>
</dbReference>
<dbReference type="SUPFAM" id="SSF56112">
    <property type="entry name" value="Protein kinase-like (PK-like)"/>
    <property type="match status" value="1"/>
</dbReference>
<evidence type="ECO:0000313" key="3">
    <source>
        <dbReference type="Proteomes" id="UP000327157"/>
    </source>
</evidence>
<dbReference type="EMBL" id="SMOL01000559">
    <property type="protein sequence ID" value="KAB2607118.1"/>
    <property type="molecule type" value="Genomic_DNA"/>
</dbReference>
<dbReference type="GO" id="GO:0005524">
    <property type="term" value="F:ATP binding"/>
    <property type="evidence" value="ECO:0007669"/>
    <property type="project" value="InterPro"/>
</dbReference>
<keyword evidence="2" id="KW-0418">Kinase</keyword>
<dbReference type="GO" id="GO:0009506">
    <property type="term" value="C:plasmodesma"/>
    <property type="evidence" value="ECO:0007669"/>
    <property type="project" value="TreeGrafter"/>
</dbReference>
<reference evidence="2 3" key="1">
    <citation type="submission" date="2019-09" db="EMBL/GenBank/DDBJ databases">
        <authorList>
            <person name="Ou C."/>
        </authorList>
    </citation>
    <scope>NUCLEOTIDE SEQUENCE [LARGE SCALE GENOMIC DNA]</scope>
    <source>
        <strain evidence="2">S2</strain>
        <tissue evidence="2">Leaf</tissue>
    </source>
</reference>
<reference evidence="2 3" key="3">
    <citation type="submission" date="2019-11" db="EMBL/GenBank/DDBJ databases">
        <title>A de novo genome assembly of a pear dwarfing rootstock.</title>
        <authorList>
            <person name="Wang F."/>
            <person name="Wang J."/>
            <person name="Li S."/>
            <person name="Zhang Y."/>
            <person name="Fang M."/>
            <person name="Ma L."/>
            <person name="Zhao Y."/>
            <person name="Jiang S."/>
        </authorList>
    </citation>
    <scope>NUCLEOTIDE SEQUENCE [LARGE SCALE GENOMIC DNA]</scope>
    <source>
        <strain evidence="2">S2</strain>
        <tissue evidence="2">Leaf</tissue>
    </source>
</reference>
<dbReference type="Proteomes" id="UP000327157">
    <property type="component" value="Chromosome 11"/>
</dbReference>
<dbReference type="InterPro" id="IPR045272">
    <property type="entry name" value="ANXUR1/2-like"/>
</dbReference>
<dbReference type="PANTHER" id="PTHR27003:SF88">
    <property type="entry name" value="RECEPTOR-LIKE PROTEIN KINASE THESEUS 1"/>
    <property type="match status" value="1"/>
</dbReference>
<dbReference type="GO" id="GO:0004714">
    <property type="term" value="F:transmembrane receptor protein tyrosine kinase activity"/>
    <property type="evidence" value="ECO:0007669"/>
    <property type="project" value="InterPro"/>
</dbReference>
<keyword evidence="3" id="KW-1185">Reference proteome</keyword>
<reference evidence="3" key="2">
    <citation type="submission" date="2019-10" db="EMBL/GenBank/DDBJ databases">
        <title>A de novo genome assembly of a pear dwarfing rootstock.</title>
        <authorList>
            <person name="Wang F."/>
            <person name="Wang J."/>
            <person name="Li S."/>
            <person name="Zhang Y."/>
            <person name="Fang M."/>
            <person name="Ma L."/>
            <person name="Zhao Y."/>
            <person name="Jiang S."/>
        </authorList>
    </citation>
    <scope>NUCLEOTIDE SEQUENCE [LARGE SCALE GENOMIC DNA]</scope>
</reference>
<proteinExistence type="predicted"/>
<dbReference type="AlphaFoldDB" id="A0A5N5FVD4"/>
<dbReference type="PANTHER" id="PTHR27003">
    <property type="entry name" value="OS07G0166700 PROTEIN"/>
    <property type="match status" value="1"/>
</dbReference>
<dbReference type="InterPro" id="IPR008271">
    <property type="entry name" value="Ser/Thr_kinase_AS"/>
</dbReference>
<feature type="domain" description="Protein kinase" evidence="1">
    <location>
        <begin position="1"/>
        <end position="184"/>
    </location>
</feature>
<dbReference type="Gene3D" id="1.10.510.10">
    <property type="entry name" value="Transferase(Phosphotransferase) domain 1"/>
    <property type="match status" value="1"/>
</dbReference>
<dbReference type="InterPro" id="IPR011009">
    <property type="entry name" value="Kinase-like_dom_sf"/>
</dbReference>
<protein>
    <submittedName>
        <fullName evidence="2">Receptor-like protein kinase FERONIA</fullName>
    </submittedName>
</protein>
<accession>A0A5N5FVD4</accession>
<sequence length="184" mass="20735">MARRILSDHLNRTGNPKPLPWEQRLEICIGAARGLHYPHKAAKSSIIHCDVKSTNILLDDQMMAKDIMYMGICFSVTLRCDINNNGTEEILETCEPKAATTKRLYDQVAAYPYARNARYLGSIFSHTSFFSQLFSRAAHRWISGKKQMAVNPLLEGIGGHQTPKYTAFEEKRGVEVVPLLAEIP</sequence>
<gene>
    <name evidence="2" type="ORF">D8674_006835</name>
</gene>
<dbReference type="PROSITE" id="PS50011">
    <property type="entry name" value="PROTEIN_KINASE_DOM"/>
    <property type="match status" value="1"/>
</dbReference>
<comment type="caution">
    <text evidence="2">The sequence shown here is derived from an EMBL/GenBank/DDBJ whole genome shotgun (WGS) entry which is preliminary data.</text>
</comment>
<organism evidence="2 3">
    <name type="scientific">Pyrus ussuriensis x Pyrus communis</name>
    <dbReference type="NCBI Taxonomy" id="2448454"/>
    <lineage>
        <taxon>Eukaryota</taxon>
        <taxon>Viridiplantae</taxon>
        <taxon>Streptophyta</taxon>
        <taxon>Embryophyta</taxon>
        <taxon>Tracheophyta</taxon>
        <taxon>Spermatophyta</taxon>
        <taxon>Magnoliopsida</taxon>
        <taxon>eudicotyledons</taxon>
        <taxon>Gunneridae</taxon>
        <taxon>Pentapetalae</taxon>
        <taxon>rosids</taxon>
        <taxon>fabids</taxon>
        <taxon>Rosales</taxon>
        <taxon>Rosaceae</taxon>
        <taxon>Amygdaloideae</taxon>
        <taxon>Maleae</taxon>
        <taxon>Pyrus</taxon>
    </lineage>
</organism>
<name>A0A5N5FVD4_9ROSA</name>